<keyword evidence="17" id="KW-1035">Host cytoplasm</keyword>
<proteinExistence type="predicted"/>
<keyword evidence="11" id="KW-0547">Nucleotide-binding</keyword>
<keyword evidence="12" id="KW-0378">Hydrolase</keyword>
<evidence type="ECO:0000256" key="6">
    <source>
        <dbReference type="ARBA" id="ARBA00022603"/>
    </source>
</evidence>
<dbReference type="Pfam" id="PF00946">
    <property type="entry name" value="Mononeg_RNA_pol"/>
    <property type="match status" value="1"/>
</dbReference>
<dbReference type="GO" id="GO:0005524">
    <property type="term" value="F:ATP binding"/>
    <property type="evidence" value="ECO:0007669"/>
    <property type="project" value="UniProtKB-KW"/>
</dbReference>
<evidence type="ECO:0000256" key="13">
    <source>
        <dbReference type="ARBA" id="ARBA00022840"/>
    </source>
</evidence>
<evidence type="ECO:0000256" key="24">
    <source>
        <dbReference type="ARBA" id="ARBA00047332"/>
    </source>
</evidence>
<comment type="catalytic activity">
    <reaction evidence="19">
        <text>a 5'-end triphospho-adenylyl-adenylyl-cytidylyl-adenosine in mRNA + GDP + H(+) = a 5'-end (5'-triphosphoguanosine)-adenylyl-adenylyl-cytidylyl-adenosine in mRNA + diphosphate</text>
        <dbReference type="Rhea" id="RHEA:65436"/>
        <dbReference type="Rhea" id="RHEA-COMP:16797"/>
        <dbReference type="Rhea" id="RHEA-COMP:16799"/>
        <dbReference type="ChEBI" id="CHEBI:15378"/>
        <dbReference type="ChEBI" id="CHEBI:33019"/>
        <dbReference type="ChEBI" id="CHEBI:58189"/>
        <dbReference type="ChEBI" id="CHEBI:156484"/>
        <dbReference type="ChEBI" id="CHEBI:156503"/>
        <dbReference type="EC" id="2.7.7.88"/>
    </reaction>
</comment>
<sequence>MDLADYFLDLDYSEEYHYDERPLKDLHLNNAINLDELEYILNPTAIKYNLLPSGYLQKDWDDAIRLGILDGNGLIGTTNVLLSSMKRTYNLSPLNTETASLISGILRRALKKRDINIPITCRDDLSIPESIQVPSEWIRPFDLVMKAVCDVSEAARGGTRSIDSSVRRNGKFTCWGLTSGGQRYEFFLSQNIFIVKTCGREYYGNYDCALLYLDILGQRICAYLSLDVCSKYETPGCLEKLELFELLEIGDKILDIMGNEGYNLIGMFEALVVSTILKKNPDGINPESMFYESCIAEVDEIIRDSSGRESLYPEIRRMLSLLERMEPYKLSNVFCLYRIWGHPRVNIKEGMDKIFKLGKKQKVIPTTISNAVLLQFRKMFLMSFYQREHYYPPCETSGNSYISAQIRNNLPISERDPGYSFSDFERVTLKKCWSVPPTYDMCHILNDKAVSPTRSELIYNIQQGKGTRCGNLRRGILRWMEGDSIRCEEFLQDIEIGGLSENDLIIGMYEKERELKVAARMFSLMSENMRYYFVLTEELIANHILPYFPEITMKDSLNVLLKKLWNLGGRRSRGQLHTNVNIDFSKWNTNMREDLTKGLFTEMDRLFGYENVISRTHEIFEESFIYSASGKFCPFVIDGELVESPPMSYTGHLGGFEGLRQKGWTVLTVVILIYISEKLGLHANLMGQGDNQIIRIYMPVGKWNSRLLTEEQQKEEARMLVEMFIKEMDIQYGMAQMPIKVRETWKSTRLFMYGKVMLLNGEQLPQWYKKILRSYALSNEGSLTISGVIGTIATNMMSAASVSIHPDVMYTLFLVLGEWSLRYLLKYHPFTRKSIMSDTQRFVKVPSVRGWSNEKIPSINISVLISMLLIVPTSIGGSITIPMTSFIFRGFPDKASEGYAWVKMLGSVQSPLKVYLKNWFSFLSNGTIEPDMLIQSPWSLNHKKPPTPGMNSRDDIRSWILSGTFKKNRFLNNLKPLLDIFERKQICQNLMTDPMNPLISHEVYETFPQTYLDGICRRVENTRTIKKLNLARVDRKPIVSKMMDAEHNHILYVWWRSLRKGEEYSSCATEQARISRNVGWGRTINGITTPHPLELIQGNICPGDRSNCKETDYIYVKVDTKGDFAPYLGSKIKVKVSSSQDSEARNEPLIKCGSRVARYMNWIGMGDNMRKLVNDNVAMVCDVNIYDTFIDDDPQGNLYTGALEHRFNPASASEGCFINYSPQVGHSVFLSSDNMPKYGRGQTNYTLHFQALYCFLQYISVHNPCVSYYHYHISCDSCVVPTSNEIPDMPEIGPSIKLAQADKSVKMIRDTLGYIHEKIPMPLSQEKQNFVCVYRDLESFGEKQIRNGLTETLAFLCAKELTFFRGMSGSQIGSEDLQTYPRIYSYKLSRHLLLYLTARWMILIQVMHSGIAPDGTNLNKLRRRVQDILVTSRADTFKSLGSLCLNRTGNFEKVRGVNIVEGTSYPETVQTYLEGLRATLISTVATIGKITMSASSLTPLPRDSVTPLDVMMIASSKSVLNSGCLYLSKKCEEWRRTNTLPKYKACSHDCTRWALSGTPVMLCSMDKAFKQISSIGDNKTERRPDKSEIRSSSVFQIHNERVVSSPEMRHIQRTNVAENVFERGRLITLPTSSVYKWDDVLCNFDIKGSAVVLGDGTGGTSLVASAYVKGTVYPTALLETKALIPQDLQSLRPALSRSVQNVSDTFCLSVPDNIMSEGWKECVLRELSNISSSVMFIIDIEAEGGNMKHVKRVIECLPEETEVLSKLYYPELMRDPSFLMSVKDLVFICTPLANLKYGEMFMKFTISKGIRSPSINQIMICWDKFVLDLVRLQERDIKTRINDIEYRYFKLAMLSKNISLNHWQNLGVLLSEEHLKLSGEELLSYVYQYINTHYRFAGKTTGTRTGKVVSPERKLKLIRVLKMTIASVCGEDIMLDESFQKLDIFNLSQGLIGKPYYSISIMPSSSVQTALIGKDCQAVRCITNYRSRIHIPEISSEGGIGVAFRSGILGNMSTKSYSASIASSSSEDSLRID</sequence>
<keyword evidence="5" id="KW-0696">RNA-directed RNA polymerase</keyword>
<evidence type="ECO:0000256" key="10">
    <source>
        <dbReference type="ARBA" id="ARBA00022695"/>
    </source>
</evidence>
<feature type="domain" description="Mononegavirus-type SAM-dependent 2'-O-MTase" evidence="28">
    <location>
        <begin position="1625"/>
        <end position="1803"/>
    </location>
</feature>
<evidence type="ECO:0000313" key="29">
    <source>
        <dbReference type="EMBL" id="DAZ90717.1"/>
    </source>
</evidence>
<dbReference type="GO" id="GO:0044423">
    <property type="term" value="C:virion component"/>
    <property type="evidence" value="ECO:0007669"/>
    <property type="project" value="UniProtKB-KW"/>
</dbReference>
<evidence type="ECO:0000256" key="2">
    <source>
        <dbReference type="ARBA" id="ARBA00004328"/>
    </source>
</evidence>
<keyword evidence="8" id="KW-0808">Transferase</keyword>
<dbReference type="InterPro" id="IPR026890">
    <property type="entry name" value="Mononeg_mRNAcap"/>
</dbReference>
<dbReference type="EC" id="2.1.1.375" evidence="21"/>
<dbReference type="GO" id="GO:0003968">
    <property type="term" value="F:RNA-directed RNA polymerase activity"/>
    <property type="evidence" value="ECO:0007669"/>
    <property type="project" value="UniProtKB-KW"/>
</dbReference>
<keyword evidence="18" id="KW-0511">Multifunctional enzyme</keyword>
<dbReference type="EC" id="2.7.7.88" evidence="4"/>
<evidence type="ECO:0000256" key="18">
    <source>
        <dbReference type="ARBA" id="ARBA00023268"/>
    </source>
</evidence>
<keyword evidence="15" id="KW-0693">Viral RNA replication</keyword>
<organism evidence="29">
    <name type="scientific">Frullania virus 1</name>
    <dbReference type="NCBI Taxonomy" id="2977968"/>
    <lineage>
        <taxon>Viruses</taxon>
        <taxon>Riboviria</taxon>
        <taxon>Orthornavirae</taxon>
        <taxon>Negarnaviricota</taxon>
        <taxon>Haploviricotina</taxon>
        <taxon>Monjiviricetes</taxon>
        <taxon>Mononegavirales</taxon>
        <taxon>Rhabdoviridae</taxon>
        <taxon>Betarhabdovirinae</taxon>
        <taxon>Varicosavirus</taxon>
        <taxon>Varicosavirus frullaniae</taxon>
    </lineage>
</organism>
<evidence type="ECO:0000256" key="16">
    <source>
        <dbReference type="ARBA" id="ARBA00023042"/>
    </source>
</evidence>
<evidence type="ECO:0000256" key="14">
    <source>
        <dbReference type="ARBA" id="ARBA00022844"/>
    </source>
</evidence>
<evidence type="ECO:0000256" key="4">
    <source>
        <dbReference type="ARBA" id="ARBA00012582"/>
    </source>
</evidence>
<dbReference type="InterPro" id="IPR025786">
    <property type="entry name" value="Mononega_L_MeTrfase"/>
</dbReference>
<accession>A0A9N6YIW5</accession>
<dbReference type="EC" id="2.7.7.48" evidence="3"/>
<evidence type="ECO:0000256" key="22">
    <source>
        <dbReference type="ARBA" id="ARBA00030436"/>
    </source>
</evidence>
<keyword evidence="14" id="KW-0946">Virion</keyword>
<reference evidence="29" key="1">
    <citation type="journal article" date="2022" name="bioRxiv">
        <title>Unlocking the hidden genetic diversity of varicosaviruses, the neglected plant rhabdoviruses.</title>
        <authorList>
            <person name="Bejerman N."/>
            <person name="Dietzgen R.G."/>
            <person name="Debat H."/>
        </authorList>
    </citation>
    <scope>NUCLEOTIDE SEQUENCE</scope>
</reference>
<comment type="catalytic activity">
    <reaction evidence="20">
        <text>a 5'-end (5'-triphosphoguanosine)-(2'-O-methyladenylyl)-adenylyl-cytidylyl-adenosine in mRNA + S-adenosyl-L-methionine = a 5'-end (N(7)-methyl 5'-triphosphoguanosine)-(2'-O-methyladenylyl)-adenylyl-cytidylyl-adenosine in mRNA + S-adenosyl-L-homocysteine</text>
        <dbReference type="Rhea" id="RHEA:65440"/>
        <dbReference type="Rhea" id="RHEA-COMP:16798"/>
        <dbReference type="Rhea" id="RHEA-COMP:16801"/>
        <dbReference type="ChEBI" id="CHEBI:57856"/>
        <dbReference type="ChEBI" id="CHEBI:59789"/>
        <dbReference type="ChEBI" id="CHEBI:156482"/>
        <dbReference type="ChEBI" id="CHEBI:156483"/>
    </reaction>
</comment>
<dbReference type="InterPro" id="IPR014023">
    <property type="entry name" value="Mononeg_RNA_pol_cat"/>
</dbReference>
<comment type="subcellular location">
    <subcellularLocation>
        <location evidence="1">Host cytoplasm</location>
    </subcellularLocation>
    <subcellularLocation>
        <location evidence="2">Virion</location>
    </subcellularLocation>
</comment>
<evidence type="ECO:0000256" key="19">
    <source>
        <dbReference type="ARBA" id="ARBA00024494"/>
    </source>
</evidence>
<dbReference type="Pfam" id="PF14318">
    <property type="entry name" value="Mononeg_mRNAcap"/>
    <property type="match status" value="1"/>
</dbReference>
<dbReference type="GO" id="GO:0030430">
    <property type="term" value="C:host cell cytoplasm"/>
    <property type="evidence" value="ECO:0007669"/>
    <property type="project" value="UniProtKB-SubCell"/>
</dbReference>
<keyword evidence="16" id="KW-0506">mRNA capping</keyword>
<evidence type="ECO:0000256" key="17">
    <source>
        <dbReference type="ARBA" id="ARBA00023200"/>
    </source>
</evidence>
<evidence type="ECO:0000259" key="28">
    <source>
        <dbReference type="PROSITE" id="PS51590"/>
    </source>
</evidence>
<dbReference type="GO" id="GO:0016787">
    <property type="term" value="F:hydrolase activity"/>
    <property type="evidence" value="ECO:0007669"/>
    <property type="project" value="UniProtKB-KW"/>
</dbReference>
<comment type="catalytic activity">
    <reaction evidence="24">
        <text>a 5'-end (5'-triphosphoguanosine)-adenylyl-adenylyl-cytidylyl-adenosine in mRNA + S-adenosyl-L-methionine = a 5'-end (5'-triphosphoguanosine)-(2'-O-methyladenylyl)-adenylyl-cytidylyl-adenosine in mRNA + S-adenosyl-L-homocysteine + H(+)</text>
        <dbReference type="Rhea" id="RHEA:65380"/>
        <dbReference type="Rhea" id="RHEA-COMP:16797"/>
        <dbReference type="Rhea" id="RHEA-COMP:16801"/>
        <dbReference type="ChEBI" id="CHEBI:15378"/>
        <dbReference type="ChEBI" id="CHEBI:57856"/>
        <dbReference type="ChEBI" id="CHEBI:59789"/>
        <dbReference type="ChEBI" id="CHEBI:156482"/>
        <dbReference type="ChEBI" id="CHEBI:156484"/>
    </reaction>
</comment>
<dbReference type="PROSITE" id="PS50526">
    <property type="entry name" value="RDRP_SSRNA_NEG_NONSEG"/>
    <property type="match status" value="1"/>
</dbReference>
<evidence type="ECO:0000256" key="23">
    <source>
        <dbReference type="ARBA" id="ARBA00031012"/>
    </source>
</evidence>
<evidence type="ECO:0000256" key="21">
    <source>
        <dbReference type="ARBA" id="ARBA00026099"/>
    </source>
</evidence>
<dbReference type="GO" id="GO:0004482">
    <property type="term" value="F:mRNA 5'-cap (guanine-N7-)-methyltransferase activity"/>
    <property type="evidence" value="ECO:0007669"/>
    <property type="project" value="InterPro"/>
</dbReference>
<evidence type="ECO:0000256" key="12">
    <source>
        <dbReference type="ARBA" id="ARBA00022801"/>
    </source>
</evidence>
<comment type="catalytic activity">
    <reaction evidence="26">
        <text>GTP + H2O = GDP + phosphate + H(+)</text>
        <dbReference type="Rhea" id="RHEA:19669"/>
        <dbReference type="ChEBI" id="CHEBI:15377"/>
        <dbReference type="ChEBI" id="CHEBI:15378"/>
        <dbReference type="ChEBI" id="CHEBI:37565"/>
        <dbReference type="ChEBI" id="CHEBI:43474"/>
        <dbReference type="ChEBI" id="CHEBI:58189"/>
    </reaction>
</comment>
<evidence type="ECO:0000256" key="11">
    <source>
        <dbReference type="ARBA" id="ARBA00022741"/>
    </source>
</evidence>
<dbReference type="EMBL" id="BK061768">
    <property type="protein sequence ID" value="DAZ90717.1"/>
    <property type="molecule type" value="Viral_cRNA"/>
</dbReference>
<comment type="catalytic activity">
    <reaction evidence="25">
        <text>a 5'-end (5'-triphosphoguanosine)-adenylyl-adenylyl-cytidylyl-adenosine in mRNA + 2 S-adenosyl-L-methionine = a 5'-end (N(7)-methyl 5'-triphosphoguanosine)-(2'-O-methyladenylyl)-adenylyl-cytidylyl-adenosine in mRNA + 2 S-adenosyl-L-homocysteine + H(+)</text>
        <dbReference type="Rhea" id="RHEA:65376"/>
        <dbReference type="Rhea" id="RHEA-COMP:16797"/>
        <dbReference type="Rhea" id="RHEA-COMP:16798"/>
        <dbReference type="ChEBI" id="CHEBI:15378"/>
        <dbReference type="ChEBI" id="CHEBI:57856"/>
        <dbReference type="ChEBI" id="CHEBI:59789"/>
        <dbReference type="ChEBI" id="CHEBI:156483"/>
        <dbReference type="ChEBI" id="CHEBI:156484"/>
        <dbReference type="EC" id="2.1.1.375"/>
    </reaction>
</comment>
<evidence type="ECO:0000256" key="8">
    <source>
        <dbReference type="ARBA" id="ARBA00022679"/>
    </source>
</evidence>
<evidence type="ECO:0000256" key="5">
    <source>
        <dbReference type="ARBA" id="ARBA00022484"/>
    </source>
</evidence>
<evidence type="ECO:0000256" key="3">
    <source>
        <dbReference type="ARBA" id="ARBA00012494"/>
    </source>
</evidence>
<name>A0A9N6YIW5_9RHAB</name>
<protein>
    <recommendedName>
        <fullName evidence="23">Replicase</fullName>
        <ecNumber evidence="21">2.1.1.375</ecNumber>
        <ecNumber evidence="3">2.7.7.48</ecNumber>
        <ecNumber evidence="4">2.7.7.88</ecNumber>
    </recommendedName>
    <alternativeName>
        <fullName evidence="22">Transcriptase</fullName>
    </alternativeName>
</protein>
<evidence type="ECO:0000256" key="15">
    <source>
        <dbReference type="ARBA" id="ARBA00022953"/>
    </source>
</evidence>
<feature type="domain" description="RdRp catalytic" evidence="27">
    <location>
        <begin position="576"/>
        <end position="761"/>
    </location>
</feature>
<evidence type="ECO:0000256" key="7">
    <source>
        <dbReference type="ARBA" id="ARBA00022664"/>
    </source>
</evidence>
<evidence type="ECO:0000256" key="20">
    <source>
        <dbReference type="ARBA" id="ARBA00024499"/>
    </source>
</evidence>
<dbReference type="PROSITE" id="PS51590">
    <property type="entry name" value="SAM_MT_MNV_L"/>
    <property type="match status" value="1"/>
</dbReference>
<evidence type="ECO:0000256" key="9">
    <source>
        <dbReference type="ARBA" id="ARBA00022691"/>
    </source>
</evidence>
<keyword evidence="7" id="KW-0507">mRNA processing</keyword>
<evidence type="ECO:0000256" key="1">
    <source>
        <dbReference type="ARBA" id="ARBA00004192"/>
    </source>
</evidence>
<keyword evidence="9" id="KW-0949">S-adenosyl-L-methionine</keyword>
<evidence type="ECO:0000256" key="26">
    <source>
        <dbReference type="ARBA" id="ARBA00048548"/>
    </source>
</evidence>
<keyword evidence="13" id="KW-0067">ATP-binding</keyword>
<keyword evidence="6" id="KW-0489">Methyltransferase</keyword>
<evidence type="ECO:0000256" key="25">
    <source>
        <dbReference type="ARBA" id="ARBA00047370"/>
    </source>
</evidence>
<keyword evidence="10" id="KW-0548">Nucleotidyltransferase</keyword>
<evidence type="ECO:0000259" key="27">
    <source>
        <dbReference type="PROSITE" id="PS50526"/>
    </source>
</evidence>